<dbReference type="EMBL" id="JAINVV010000004">
    <property type="protein sequence ID" value="MBY8822434.1"/>
    <property type="molecule type" value="Genomic_DNA"/>
</dbReference>
<organism evidence="1 2">
    <name type="scientific">Sphingomonas colocasiae</name>
    <dbReference type="NCBI Taxonomy" id="1848973"/>
    <lineage>
        <taxon>Bacteria</taxon>
        <taxon>Pseudomonadati</taxon>
        <taxon>Pseudomonadota</taxon>
        <taxon>Alphaproteobacteria</taxon>
        <taxon>Sphingomonadales</taxon>
        <taxon>Sphingomonadaceae</taxon>
        <taxon>Sphingomonas</taxon>
    </lineage>
</organism>
<proteinExistence type="predicted"/>
<protein>
    <submittedName>
        <fullName evidence="1">DNA alkylation repair protein</fullName>
    </submittedName>
</protein>
<dbReference type="Proteomes" id="UP000706039">
    <property type="component" value="Unassembled WGS sequence"/>
</dbReference>
<accession>A0ABS7PQZ7</accession>
<evidence type="ECO:0000313" key="1">
    <source>
        <dbReference type="EMBL" id="MBY8822434.1"/>
    </source>
</evidence>
<evidence type="ECO:0000313" key="2">
    <source>
        <dbReference type="Proteomes" id="UP000706039"/>
    </source>
</evidence>
<dbReference type="InterPro" id="IPR016024">
    <property type="entry name" value="ARM-type_fold"/>
</dbReference>
<name>A0ABS7PQZ7_9SPHN</name>
<dbReference type="Pfam" id="PF08713">
    <property type="entry name" value="DNA_alkylation"/>
    <property type="match status" value="1"/>
</dbReference>
<keyword evidence="2" id="KW-1185">Reference proteome</keyword>
<comment type="caution">
    <text evidence="1">The sequence shown here is derived from an EMBL/GenBank/DDBJ whole genome shotgun (WGS) entry which is preliminary data.</text>
</comment>
<reference evidence="1 2" key="1">
    <citation type="submission" date="2021-08" db="EMBL/GenBank/DDBJ databases">
        <authorList>
            <person name="Tuo L."/>
        </authorList>
    </citation>
    <scope>NUCLEOTIDE SEQUENCE [LARGE SCALE GENOMIC DNA]</scope>
    <source>
        <strain evidence="1 2">JCM 31229</strain>
    </source>
</reference>
<sequence>MTSETATPALLKDILGPQALGTIADAGAAASPDFGRAAFLTAATSGLEPLSIMERVRHIADALKRALPGDYADALAILRAMAPDLTHGFQAVAITEFVARHGLHDFDRSMAALADLTRFGTAEFAIRPFLALDADRTLAVMMHWAGNENEHVRRLASEGCRPRLPWAARVPAIKADPTLAAPILERLKADPSLYVRKSVANHLNDIAKDRPDWLLDRLGGWPAGDPRTGWIVRHALRTLIKQGEPRALALIGVGHGAAVEVRGFTVTPETVRLGDAIAIAADLRSTADSAQRLVVDYRIHYARAGGKRAAKVFKLKTFELAAADSVALGIRQQIKDFSTRRHHPGSHEVELIVNGQTVACAGFDLLGDAEA</sequence>
<gene>
    <name evidence="1" type="ORF">K7G82_09035</name>
</gene>
<dbReference type="Gene3D" id="1.25.40.290">
    <property type="entry name" value="ARM repeat domains"/>
    <property type="match status" value="1"/>
</dbReference>
<dbReference type="InterPro" id="IPR014825">
    <property type="entry name" value="DNA_alkylation"/>
</dbReference>
<dbReference type="SUPFAM" id="SSF48371">
    <property type="entry name" value="ARM repeat"/>
    <property type="match status" value="1"/>
</dbReference>